<dbReference type="FunFam" id="4.10.400.10:FF:000065">
    <property type="entry name" value="Transmembrane protease serine 7"/>
    <property type="match status" value="1"/>
</dbReference>
<organism evidence="13 14">
    <name type="scientific">Paragonimus westermani</name>
    <dbReference type="NCBI Taxonomy" id="34504"/>
    <lineage>
        <taxon>Eukaryota</taxon>
        <taxon>Metazoa</taxon>
        <taxon>Spiralia</taxon>
        <taxon>Lophotrochozoa</taxon>
        <taxon>Platyhelminthes</taxon>
        <taxon>Trematoda</taxon>
        <taxon>Digenea</taxon>
        <taxon>Plagiorchiida</taxon>
        <taxon>Troglotremata</taxon>
        <taxon>Troglotrematidae</taxon>
        <taxon>Paragonimus</taxon>
    </lineage>
</organism>
<keyword evidence="11" id="KW-0325">Glycoprotein</keyword>
<protein>
    <submittedName>
        <fullName evidence="13">Uncharacterized protein</fullName>
    </submittedName>
</protein>
<feature type="disulfide bond" evidence="12">
    <location>
        <begin position="175"/>
        <end position="187"/>
    </location>
</feature>
<feature type="non-terminal residue" evidence="13">
    <location>
        <position position="1"/>
    </location>
</feature>
<proteinExistence type="inferred from homology"/>
<evidence type="ECO:0000256" key="1">
    <source>
        <dbReference type="ARBA" id="ARBA00004167"/>
    </source>
</evidence>
<dbReference type="OrthoDB" id="19606at2759"/>
<evidence type="ECO:0000313" key="13">
    <source>
        <dbReference type="EMBL" id="KAF8561976.1"/>
    </source>
</evidence>
<keyword evidence="14" id="KW-1185">Reference proteome</keyword>
<keyword evidence="4" id="KW-0254">Endocytosis</keyword>
<dbReference type="GO" id="GO:0006897">
    <property type="term" value="P:endocytosis"/>
    <property type="evidence" value="ECO:0007669"/>
    <property type="project" value="UniProtKB-KW"/>
</dbReference>
<evidence type="ECO:0000256" key="8">
    <source>
        <dbReference type="ARBA" id="ARBA00023136"/>
    </source>
</evidence>
<evidence type="ECO:0000256" key="7">
    <source>
        <dbReference type="ARBA" id="ARBA00022989"/>
    </source>
</evidence>
<dbReference type="InterPro" id="IPR023415">
    <property type="entry name" value="LDLR_class-A_CS"/>
</dbReference>
<dbReference type="SUPFAM" id="SSF57424">
    <property type="entry name" value="LDL receptor-like module"/>
    <property type="match status" value="3"/>
</dbReference>
<name>A0A8T0D3F7_9TREM</name>
<keyword evidence="5" id="KW-0812">Transmembrane</keyword>
<keyword evidence="10" id="KW-0675">Receptor</keyword>
<evidence type="ECO:0000256" key="10">
    <source>
        <dbReference type="ARBA" id="ARBA00023170"/>
    </source>
</evidence>
<dbReference type="GO" id="GO:0005886">
    <property type="term" value="C:plasma membrane"/>
    <property type="evidence" value="ECO:0007669"/>
    <property type="project" value="TreeGrafter"/>
</dbReference>
<evidence type="ECO:0000313" key="14">
    <source>
        <dbReference type="Proteomes" id="UP000699462"/>
    </source>
</evidence>
<dbReference type="PROSITE" id="PS01209">
    <property type="entry name" value="LDLRA_1"/>
    <property type="match status" value="1"/>
</dbReference>
<dbReference type="Gene3D" id="4.10.400.10">
    <property type="entry name" value="Low-density Lipoprotein Receptor"/>
    <property type="match status" value="3"/>
</dbReference>
<evidence type="ECO:0000256" key="2">
    <source>
        <dbReference type="ARBA" id="ARBA00004308"/>
    </source>
</evidence>
<dbReference type="InterPro" id="IPR050685">
    <property type="entry name" value="LDLR"/>
</dbReference>
<feature type="disulfide bond" evidence="12">
    <location>
        <begin position="135"/>
        <end position="147"/>
    </location>
</feature>
<dbReference type="SMART" id="SM00192">
    <property type="entry name" value="LDLa"/>
    <property type="match status" value="3"/>
</dbReference>
<evidence type="ECO:0000256" key="11">
    <source>
        <dbReference type="ARBA" id="ARBA00023180"/>
    </source>
</evidence>
<keyword evidence="7" id="KW-1133">Transmembrane helix</keyword>
<feature type="disulfide bond" evidence="12">
    <location>
        <begin position="182"/>
        <end position="200"/>
    </location>
</feature>
<accession>A0A8T0D3F7</accession>
<comment type="caution">
    <text evidence="13">The sequence shown here is derived from an EMBL/GenBank/DDBJ whole genome shotgun (WGS) entry which is preliminary data.</text>
</comment>
<reference evidence="13 14" key="1">
    <citation type="submission" date="2019-07" db="EMBL/GenBank/DDBJ databases">
        <title>Annotation for the trematode Paragonimus westermani.</title>
        <authorList>
            <person name="Choi Y.-J."/>
        </authorList>
    </citation>
    <scope>NUCLEOTIDE SEQUENCE [LARGE SCALE GENOMIC DNA]</scope>
    <source>
        <strain evidence="13">180907_Pwestermani</strain>
    </source>
</reference>
<comment type="caution">
    <text evidence="12">Lacks conserved residue(s) required for the propagation of feature annotation.</text>
</comment>
<dbReference type="Proteomes" id="UP000699462">
    <property type="component" value="Unassembled WGS sequence"/>
</dbReference>
<gene>
    <name evidence="13" type="ORF">P879_11285</name>
</gene>
<dbReference type="PRINTS" id="PR00261">
    <property type="entry name" value="LDLRECEPTOR"/>
</dbReference>
<dbReference type="CDD" id="cd00112">
    <property type="entry name" value="LDLa"/>
    <property type="match status" value="3"/>
</dbReference>
<evidence type="ECO:0000256" key="9">
    <source>
        <dbReference type="ARBA" id="ARBA00023157"/>
    </source>
</evidence>
<feature type="disulfide bond" evidence="12">
    <location>
        <begin position="142"/>
        <end position="160"/>
    </location>
</feature>
<dbReference type="InterPro" id="IPR002172">
    <property type="entry name" value="LDrepeatLR_classA_rpt"/>
</dbReference>
<dbReference type="EMBL" id="JTDF01021330">
    <property type="protein sequence ID" value="KAF8561976.1"/>
    <property type="molecule type" value="Genomic_DNA"/>
</dbReference>
<dbReference type="Pfam" id="PF00057">
    <property type="entry name" value="Ldl_recept_a"/>
    <property type="match status" value="3"/>
</dbReference>
<keyword evidence="8" id="KW-0472">Membrane</keyword>
<evidence type="ECO:0000256" key="12">
    <source>
        <dbReference type="PROSITE-ProRule" id="PRU00124"/>
    </source>
</evidence>
<keyword evidence="6" id="KW-0677">Repeat</keyword>
<evidence type="ECO:0000256" key="5">
    <source>
        <dbReference type="ARBA" id="ARBA00022692"/>
    </source>
</evidence>
<feature type="disulfide bond" evidence="12">
    <location>
        <begin position="154"/>
        <end position="169"/>
    </location>
</feature>
<dbReference type="AlphaFoldDB" id="A0A8T0D3F7"/>
<dbReference type="PANTHER" id="PTHR24270">
    <property type="entry name" value="LOW-DENSITY LIPOPROTEIN RECEPTOR-RELATED"/>
    <property type="match status" value="1"/>
</dbReference>
<feature type="disulfide bond" evidence="12">
    <location>
        <begin position="93"/>
        <end position="105"/>
    </location>
</feature>
<evidence type="ECO:0000256" key="6">
    <source>
        <dbReference type="ARBA" id="ARBA00022737"/>
    </source>
</evidence>
<dbReference type="FunFam" id="4.10.400.10:FF:000024">
    <property type="entry name" value="Low-density lipoprotein RecePtor related"/>
    <property type="match status" value="1"/>
</dbReference>
<comment type="similarity">
    <text evidence="3">Belongs to the LDLR family.</text>
</comment>
<dbReference type="GO" id="GO:0012505">
    <property type="term" value="C:endomembrane system"/>
    <property type="evidence" value="ECO:0007669"/>
    <property type="project" value="UniProtKB-SubCell"/>
</dbReference>
<feature type="disulfide bond" evidence="12">
    <location>
        <begin position="100"/>
        <end position="118"/>
    </location>
</feature>
<comment type="subcellular location">
    <subcellularLocation>
        <location evidence="2">Endomembrane system</location>
    </subcellularLocation>
    <subcellularLocation>
        <location evidence="1">Membrane</location>
        <topology evidence="1">Single-pass membrane protein</topology>
    </subcellularLocation>
</comment>
<evidence type="ECO:0000256" key="3">
    <source>
        <dbReference type="ARBA" id="ARBA00009939"/>
    </source>
</evidence>
<evidence type="ECO:0000256" key="4">
    <source>
        <dbReference type="ARBA" id="ARBA00022583"/>
    </source>
</evidence>
<keyword evidence="9 12" id="KW-1015">Disulfide bond</keyword>
<dbReference type="PROSITE" id="PS50068">
    <property type="entry name" value="LDLRA_2"/>
    <property type="match status" value="3"/>
</dbReference>
<sequence length="214" mass="23721">PPKPLPPERQYLRPYSSFRLECRSGQPNVAPTITLENGTTVEQLPRFQVSRPTVDLVVAFIPDLTERDNGMRLSCSVPMAAARVTELIIQSSCPSSEWMCRDGQCVGSHRFCDGRVDCRDGSDEREPHCVSADRCRPGQFLCRSGECISADRRCNGRQDCYDGSDETDCVTPVRCLPGQFACASGECLSLSVQCNGQQDCRDGSDEHGCRKLQY</sequence>
<feature type="disulfide bond" evidence="12">
    <location>
        <begin position="194"/>
        <end position="209"/>
    </location>
</feature>
<dbReference type="InterPro" id="IPR036055">
    <property type="entry name" value="LDL_receptor-like_sf"/>
</dbReference>